<dbReference type="Pfam" id="PF16989">
    <property type="entry name" value="T6SS_VasJ"/>
    <property type="match status" value="1"/>
</dbReference>
<dbReference type="PANTHER" id="PTHR37024">
    <property type="entry name" value="TYPE VI SECRETION SYSTEM DUF2094 AND IMPA-RELATED DOMAIN PROTEIN"/>
    <property type="match status" value="1"/>
</dbReference>
<dbReference type="PANTHER" id="PTHR37024:SF3">
    <property type="entry name" value="TYPE VI SECRETION SYSTEM PROTEIN TSSA"/>
    <property type="match status" value="1"/>
</dbReference>
<feature type="domain" description="ImpA N-terminal" evidence="1">
    <location>
        <begin position="14"/>
        <end position="109"/>
    </location>
</feature>
<dbReference type="InterPro" id="IPR010657">
    <property type="entry name" value="ImpA_N"/>
</dbReference>
<dbReference type="OrthoDB" id="1522895at2"/>
<dbReference type="Proteomes" id="UP000254848">
    <property type="component" value="Unassembled WGS sequence"/>
</dbReference>
<dbReference type="NCBIfam" id="TIGR03362">
    <property type="entry name" value="VI_chp_7"/>
    <property type="match status" value="1"/>
</dbReference>
<dbReference type="RefSeq" id="WP_115459511.1">
    <property type="nucleotide sequence ID" value="NZ_QRAP01000008.1"/>
</dbReference>
<keyword evidence="3" id="KW-1185">Reference proteome</keyword>
<protein>
    <submittedName>
        <fullName evidence="2">Type VI secretion system protein VasJ</fullName>
    </submittedName>
</protein>
<comment type="caution">
    <text evidence="2">The sequence shown here is derived from an EMBL/GenBank/DDBJ whole genome shotgun (WGS) entry which is preliminary data.</text>
</comment>
<evidence type="ECO:0000259" key="1">
    <source>
        <dbReference type="Pfam" id="PF06812"/>
    </source>
</evidence>
<accession>A0A370QHB1</accession>
<reference evidence="2 3" key="1">
    <citation type="submission" date="2018-07" db="EMBL/GenBank/DDBJ databases">
        <title>Genomic Encyclopedia of Type Strains, Phase IV (KMG-IV): sequencing the most valuable type-strain genomes for metagenomic binning, comparative biology and taxonomic classification.</title>
        <authorList>
            <person name="Goeker M."/>
        </authorList>
    </citation>
    <scope>NUCLEOTIDE SEQUENCE [LARGE SCALE GENOMIC DNA]</scope>
    <source>
        <strain evidence="2 3">DSM 103736</strain>
    </source>
</reference>
<organism evidence="2 3">
    <name type="scientific">Enterobacillus tribolii</name>
    <dbReference type="NCBI Taxonomy" id="1487935"/>
    <lineage>
        <taxon>Bacteria</taxon>
        <taxon>Pseudomonadati</taxon>
        <taxon>Pseudomonadota</taxon>
        <taxon>Gammaproteobacteria</taxon>
        <taxon>Enterobacterales</taxon>
        <taxon>Hafniaceae</taxon>
        <taxon>Enterobacillus</taxon>
    </lineage>
</organism>
<dbReference type="AlphaFoldDB" id="A0A370QHB1"/>
<dbReference type="Pfam" id="PF06812">
    <property type="entry name" value="ImpA_N"/>
    <property type="match status" value="1"/>
</dbReference>
<gene>
    <name evidence="2" type="ORF">C8D90_10811</name>
</gene>
<dbReference type="InterPro" id="IPR017739">
    <property type="entry name" value="T6SS-assoc_VCA0119"/>
</dbReference>
<name>A0A370QHB1_9GAMM</name>
<proteinExistence type="predicted"/>
<sequence length="469" mass="52869">MTDQHEWLEKLTAPLPEEKIRARVNDDNPHWEFIDGEMVKLGALSHSTLNLTEIQQRILTLLSSESKDFRLVVHLLRTLQHAGQPQDIILALQLLCTWVREYWELAWPDNLVMKRRLAQQVMKRFSSAANIFIERADHEHRQAVLGELAHLAQLWQGAEKELAKEADALGVVYRRQPERAPVEAAGPGTAAQPVQPVTFSPAVAPAPVVDIDDSGEKAWRHSQLRMAEILCERQPDNPLGYRLRRNAVWQGINSAPLAQADGRTPLAAFSADRMAEYLGGATNPDHALWEQVEQSLTLAPYWFEGHRISAGIARKLGYERVAEAIREELGLFLQRLPQLSELSFNDRTPFLSASTQDWLSDAPAQETTSATTVRLVQSDIDNEAVWQCWREQGLEAALGKIDAQAQQQTPRGRFYCQLLGARLLEDAGMAALAQQSYRHLYQVAQGITLPDWEPDLITQLEEQHMNSEG</sequence>
<evidence type="ECO:0000313" key="2">
    <source>
        <dbReference type="EMBL" id="RDK87744.1"/>
    </source>
</evidence>
<dbReference type="EMBL" id="QRAP01000008">
    <property type="protein sequence ID" value="RDK87744.1"/>
    <property type="molecule type" value="Genomic_DNA"/>
</dbReference>
<evidence type="ECO:0000313" key="3">
    <source>
        <dbReference type="Proteomes" id="UP000254848"/>
    </source>
</evidence>